<dbReference type="AlphaFoldDB" id="A0A024HLX9"/>
<dbReference type="eggNOG" id="ENOG5032R69">
    <property type="taxonomic scope" value="Bacteria"/>
</dbReference>
<dbReference type="EMBL" id="HG322950">
    <property type="protein sequence ID" value="CDF85604.1"/>
    <property type="molecule type" value="Genomic_DNA"/>
</dbReference>
<proteinExistence type="predicted"/>
<accession>A0A024HLX9</accession>
<evidence type="ECO:0000313" key="2">
    <source>
        <dbReference type="Proteomes" id="UP000025241"/>
    </source>
</evidence>
<evidence type="ECO:0008006" key="3">
    <source>
        <dbReference type="Google" id="ProtNLM"/>
    </source>
</evidence>
<dbReference type="HOGENOM" id="CLU_1446492_0_0_6"/>
<dbReference type="OrthoDB" id="5732427at2"/>
<keyword evidence="2" id="KW-1185">Reference proteome</keyword>
<dbReference type="STRING" id="1301098.PKB_4279"/>
<organism evidence="1 2">
    <name type="scientific">Pseudomonas knackmussii (strain DSM 6978 / CCUG 54928 / LMG 23759 / B13)</name>
    <dbReference type="NCBI Taxonomy" id="1301098"/>
    <lineage>
        <taxon>Bacteria</taxon>
        <taxon>Pseudomonadati</taxon>
        <taxon>Pseudomonadota</taxon>
        <taxon>Gammaproteobacteria</taxon>
        <taxon>Pseudomonadales</taxon>
        <taxon>Pseudomonadaceae</taxon>
        <taxon>Pseudomonas</taxon>
    </lineage>
</organism>
<dbReference type="InterPro" id="IPR014710">
    <property type="entry name" value="RmlC-like_jellyroll"/>
</dbReference>
<protein>
    <recommendedName>
        <fullName evidence="3">Metal-dependent enzyme of the double-stranded beta helix superfamily</fullName>
    </recommendedName>
</protein>
<dbReference type="SUPFAM" id="SSF51182">
    <property type="entry name" value="RmlC-like cupins"/>
    <property type="match status" value="1"/>
</dbReference>
<reference evidence="1 2" key="2">
    <citation type="submission" date="2014-05" db="EMBL/GenBank/DDBJ databases">
        <title>Genome sequence of the 3-chlorobenzoate degrading bacterium Pseudomonas knackmussii B13 shows multiple evidence for horizontal gene transfer.</title>
        <authorList>
            <person name="Miyazaki R."/>
            <person name="Bertelli C."/>
            <person name="Falquet L."/>
            <person name="Robinson-Rechavi M."/>
            <person name="Gharib W."/>
            <person name="Roy S."/>
            <person name="Van der Meer J.R."/>
        </authorList>
    </citation>
    <scope>NUCLEOTIDE SEQUENCE [LARGE SCALE GENOMIC DNA]</scope>
    <source>
        <strain evidence="1 2">B13</strain>
    </source>
</reference>
<gene>
    <name evidence="1" type="ORF">PKB_4279</name>
</gene>
<dbReference type="RefSeq" id="WP_052355347.1">
    <property type="nucleotide sequence ID" value="NZ_HG322950.1"/>
</dbReference>
<dbReference type="Proteomes" id="UP000025241">
    <property type="component" value="Chromosome I"/>
</dbReference>
<dbReference type="KEGG" id="pkc:PKB_4279"/>
<sequence length="187" mass="21173">MNSLDRFVERVQSIWGPLSSEVVAGCQQQLDVLLKTPVTEPWLADLHQQASAQQEMYRDPVNGFVLLAHTEPEGLYRPPHDHGRGWVIYAVQHGEIEMGTYARVQDPDGKVKLVKRGSSRVRAGQTQVYLPGDIHDTHCISGPALLFRFTERDLKKEDKEARKLTRYVKQGGDWVPASQCAPEWLKS</sequence>
<reference evidence="1 2" key="1">
    <citation type="submission" date="2013-03" db="EMBL/GenBank/DDBJ databases">
        <authorList>
            <person name="Linke B."/>
        </authorList>
    </citation>
    <scope>NUCLEOTIDE SEQUENCE [LARGE SCALE GENOMIC DNA]</scope>
    <source>
        <strain evidence="1 2">B13</strain>
    </source>
</reference>
<dbReference type="InterPro" id="IPR011051">
    <property type="entry name" value="RmlC_Cupin_sf"/>
</dbReference>
<evidence type="ECO:0000313" key="1">
    <source>
        <dbReference type="EMBL" id="CDF85604.1"/>
    </source>
</evidence>
<dbReference type="Gene3D" id="2.60.120.10">
    <property type="entry name" value="Jelly Rolls"/>
    <property type="match status" value="1"/>
</dbReference>
<name>A0A024HLX9_PSEKB</name>